<dbReference type="AlphaFoldDB" id="A0A7X6MDN4"/>
<evidence type="ECO:0008006" key="4">
    <source>
        <dbReference type="Google" id="ProtNLM"/>
    </source>
</evidence>
<feature type="signal peptide" evidence="1">
    <location>
        <begin position="1"/>
        <end position="32"/>
    </location>
</feature>
<evidence type="ECO:0000313" key="3">
    <source>
        <dbReference type="Proteomes" id="UP000553209"/>
    </source>
</evidence>
<proteinExistence type="predicted"/>
<accession>A0A7X6MDN4</accession>
<comment type="caution">
    <text evidence="2">The sequence shown here is derived from an EMBL/GenBank/DDBJ whole genome shotgun (WGS) entry which is preliminary data.</text>
</comment>
<organism evidence="2 3">
    <name type="scientific">Nocardiopsis alborubida</name>
    <dbReference type="NCBI Taxonomy" id="146802"/>
    <lineage>
        <taxon>Bacteria</taxon>
        <taxon>Bacillati</taxon>
        <taxon>Actinomycetota</taxon>
        <taxon>Actinomycetes</taxon>
        <taxon>Streptosporangiales</taxon>
        <taxon>Nocardiopsidaceae</taxon>
        <taxon>Nocardiopsis</taxon>
    </lineage>
</organism>
<keyword evidence="3" id="KW-1185">Reference proteome</keyword>
<name>A0A7X6MDN4_9ACTN</name>
<sequence length="157" mass="15977">MFQNIGRTLARAGAALALTAATLFALSAPASAHTLDQAARASAGCAWISGSYSTLHSSPVTTAGGATYGRVYLLWSSTYGQNCVVTLKTGSTHGTPTYTRASLYLQNGSGAHETGDYSHYAAASRAAAGVCVRYSGAIRGTTGTLATGGRSNWANCS</sequence>
<reference evidence="2 3" key="1">
    <citation type="submission" date="2020-04" db="EMBL/GenBank/DDBJ databases">
        <title>MicrobeNet Type strains.</title>
        <authorList>
            <person name="Nicholson A.C."/>
        </authorList>
    </citation>
    <scope>NUCLEOTIDE SEQUENCE [LARGE SCALE GENOMIC DNA]</scope>
    <source>
        <strain evidence="2 3">ATCC 23612</strain>
    </source>
</reference>
<protein>
    <recommendedName>
        <fullName evidence="4">Spore-associated protein A</fullName>
    </recommendedName>
</protein>
<keyword evidence="1" id="KW-0732">Signal</keyword>
<evidence type="ECO:0000256" key="1">
    <source>
        <dbReference type="SAM" id="SignalP"/>
    </source>
</evidence>
<gene>
    <name evidence="2" type="ORF">HGB44_18315</name>
</gene>
<dbReference type="EMBL" id="JAAXPG010000017">
    <property type="protein sequence ID" value="NKY99601.1"/>
    <property type="molecule type" value="Genomic_DNA"/>
</dbReference>
<evidence type="ECO:0000313" key="2">
    <source>
        <dbReference type="EMBL" id="NKY99601.1"/>
    </source>
</evidence>
<feature type="chain" id="PRO_5030710261" description="Spore-associated protein A" evidence="1">
    <location>
        <begin position="33"/>
        <end position="157"/>
    </location>
</feature>
<dbReference type="RefSeq" id="WP_061083666.1">
    <property type="nucleotide sequence ID" value="NZ_JAAXPG010000017.1"/>
</dbReference>
<dbReference type="Proteomes" id="UP000553209">
    <property type="component" value="Unassembled WGS sequence"/>
</dbReference>